<accession>A0ABW5YR08</accession>
<sequence>MNQELKQLHKRREFFNRHLSKLKGADRRNDIKNLGNTCPSCGYPTLEERCAWDICAICFWEDDGQDDQDSDKIYGGPNSDYSLTAYRLEWDKNLKELKKENSETAQYFRKIDELIKLDQESNISEIKNLVDKVSEWFDEGRKNALQQNL</sequence>
<keyword evidence="3" id="KW-1185">Reference proteome</keyword>
<dbReference type="RefSeq" id="WP_379812533.1">
    <property type="nucleotide sequence ID" value="NZ_JBHUPC010000019.1"/>
</dbReference>
<name>A0ABW5YR08_9FLAO</name>
<feature type="domain" description="Cysteine-rich CPCC" evidence="1">
    <location>
        <begin position="37"/>
        <end position="87"/>
    </location>
</feature>
<dbReference type="EMBL" id="JBHUPC010000019">
    <property type="protein sequence ID" value="MFD2892810.1"/>
    <property type="molecule type" value="Genomic_DNA"/>
</dbReference>
<reference evidence="3" key="1">
    <citation type="journal article" date="2019" name="Int. J. Syst. Evol. Microbiol.">
        <title>The Global Catalogue of Microorganisms (GCM) 10K type strain sequencing project: providing services to taxonomists for standard genome sequencing and annotation.</title>
        <authorList>
            <consortium name="The Broad Institute Genomics Platform"/>
            <consortium name="The Broad Institute Genome Sequencing Center for Infectious Disease"/>
            <person name="Wu L."/>
            <person name="Ma J."/>
        </authorList>
    </citation>
    <scope>NUCLEOTIDE SEQUENCE [LARGE SCALE GENOMIC DNA]</scope>
    <source>
        <strain evidence="3">KCTC 22671</strain>
    </source>
</reference>
<gene>
    <name evidence="2" type="ORF">ACFS5J_12390</name>
</gene>
<organism evidence="2 3">
    <name type="scientific">Flavobacterium chuncheonense</name>
    <dbReference type="NCBI Taxonomy" id="2026653"/>
    <lineage>
        <taxon>Bacteria</taxon>
        <taxon>Pseudomonadati</taxon>
        <taxon>Bacteroidota</taxon>
        <taxon>Flavobacteriia</taxon>
        <taxon>Flavobacteriales</taxon>
        <taxon>Flavobacteriaceae</taxon>
        <taxon>Flavobacterium</taxon>
    </lineage>
</organism>
<dbReference type="Proteomes" id="UP001597534">
    <property type="component" value="Unassembled WGS sequence"/>
</dbReference>
<dbReference type="Pfam" id="PF14206">
    <property type="entry name" value="Cys_rich_CPCC"/>
    <property type="match status" value="1"/>
</dbReference>
<evidence type="ECO:0000259" key="1">
    <source>
        <dbReference type="Pfam" id="PF14206"/>
    </source>
</evidence>
<evidence type="ECO:0000313" key="2">
    <source>
        <dbReference type="EMBL" id="MFD2892810.1"/>
    </source>
</evidence>
<proteinExistence type="predicted"/>
<protein>
    <submittedName>
        <fullName evidence="2">CPCC family cysteine-rich protein</fullName>
    </submittedName>
</protein>
<dbReference type="InterPro" id="IPR025983">
    <property type="entry name" value="Cys_rich_CPCC"/>
</dbReference>
<evidence type="ECO:0000313" key="3">
    <source>
        <dbReference type="Proteomes" id="UP001597534"/>
    </source>
</evidence>
<comment type="caution">
    <text evidence="2">The sequence shown here is derived from an EMBL/GenBank/DDBJ whole genome shotgun (WGS) entry which is preliminary data.</text>
</comment>